<dbReference type="Proteomes" id="UP000807504">
    <property type="component" value="Unassembled WGS sequence"/>
</dbReference>
<comment type="caution">
    <text evidence="2">The sequence shown here is derived from an EMBL/GenBank/DDBJ whole genome shotgun (WGS) entry which is preliminary data.</text>
</comment>
<keyword evidence="3" id="KW-1185">Reference proteome</keyword>
<feature type="compositionally biased region" description="Basic and acidic residues" evidence="1">
    <location>
        <begin position="20"/>
        <end position="39"/>
    </location>
</feature>
<gene>
    <name evidence="2" type="ORF">HNY73_009549</name>
</gene>
<evidence type="ECO:0000256" key="1">
    <source>
        <dbReference type="SAM" id="MobiDB-lite"/>
    </source>
</evidence>
<sequence length="304" mass="33308">MWGRQEHQTRGEGGCQPEVRQSEGGERASQGREKRESAQRKTTGGKGKEEVGSVNDRTGRVNSSGKDRFGSVQKVGNKYGPSSNGAAIEATGRQKKRLGSGERRGVEWGSIPHVAPGRSHRRKLNPKSRGRQSEGRGVKGSRWARVTGRMGKGGGTECHVKARRSDRESGKRGTKEYRKEKKREKAEEKRDRKPTGRGDGKQASRRTEKDGGGSESIGKGARKGETGGGHVGNRKKEQKRRKEVKPVKRDQQGGQTGRGGAKKDGWAREDESGARSRKPGGKSDAGRNRKKYCQNYRLGVQVAQ</sequence>
<feature type="region of interest" description="Disordered" evidence="1">
    <location>
        <begin position="1"/>
        <end position="304"/>
    </location>
</feature>
<feature type="compositionally biased region" description="Basic residues" evidence="1">
    <location>
        <begin position="232"/>
        <end position="243"/>
    </location>
</feature>
<reference evidence="2" key="1">
    <citation type="journal article" date="2020" name="bioRxiv">
        <title>Chromosome-level reference genome of the European wasp spider Argiope bruennichi: a resource for studies on range expansion and evolutionary adaptation.</title>
        <authorList>
            <person name="Sheffer M.M."/>
            <person name="Hoppe A."/>
            <person name="Krehenwinkel H."/>
            <person name="Uhl G."/>
            <person name="Kuss A.W."/>
            <person name="Jensen L."/>
            <person name="Jensen C."/>
            <person name="Gillespie R.G."/>
            <person name="Hoff K.J."/>
            <person name="Prost S."/>
        </authorList>
    </citation>
    <scope>NUCLEOTIDE SEQUENCE</scope>
</reference>
<evidence type="ECO:0000313" key="2">
    <source>
        <dbReference type="EMBL" id="KAF8788009.1"/>
    </source>
</evidence>
<accession>A0A8T0FF12</accession>
<protein>
    <submittedName>
        <fullName evidence="2">Uncharacterized protein</fullName>
    </submittedName>
</protein>
<feature type="compositionally biased region" description="Basic residues" evidence="1">
    <location>
        <begin position="118"/>
        <end position="130"/>
    </location>
</feature>
<feature type="compositionally biased region" description="Basic and acidic residues" evidence="1">
    <location>
        <begin position="158"/>
        <end position="212"/>
    </location>
</feature>
<feature type="compositionally biased region" description="Basic and acidic residues" evidence="1">
    <location>
        <begin position="1"/>
        <end position="10"/>
    </location>
</feature>
<dbReference type="AlphaFoldDB" id="A0A8T0FF12"/>
<feature type="compositionally biased region" description="Basic and acidic residues" evidence="1">
    <location>
        <begin position="261"/>
        <end position="274"/>
    </location>
</feature>
<proteinExistence type="predicted"/>
<organism evidence="2 3">
    <name type="scientific">Argiope bruennichi</name>
    <name type="common">Wasp spider</name>
    <name type="synonym">Aranea bruennichi</name>
    <dbReference type="NCBI Taxonomy" id="94029"/>
    <lineage>
        <taxon>Eukaryota</taxon>
        <taxon>Metazoa</taxon>
        <taxon>Ecdysozoa</taxon>
        <taxon>Arthropoda</taxon>
        <taxon>Chelicerata</taxon>
        <taxon>Arachnida</taxon>
        <taxon>Araneae</taxon>
        <taxon>Araneomorphae</taxon>
        <taxon>Entelegynae</taxon>
        <taxon>Araneoidea</taxon>
        <taxon>Araneidae</taxon>
        <taxon>Argiope</taxon>
    </lineage>
</organism>
<evidence type="ECO:0000313" key="3">
    <source>
        <dbReference type="Proteomes" id="UP000807504"/>
    </source>
</evidence>
<reference evidence="2" key="2">
    <citation type="submission" date="2020-06" db="EMBL/GenBank/DDBJ databases">
        <authorList>
            <person name="Sheffer M."/>
        </authorList>
    </citation>
    <scope>NUCLEOTIDE SEQUENCE</scope>
</reference>
<name>A0A8T0FF12_ARGBR</name>
<dbReference type="EMBL" id="JABXBU010000015">
    <property type="protein sequence ID" value="KAF8788009.1"/>
    <property type="molecule type" value="Genomic_DNA"/>
</dbReference>